<sequence length="126" mass="15091">ANEAAKKLADLAQYLRENPSHLVWGSNPSWYRRLWRRTFGRVWRGDSEGQREDSRPSRSDRRYRSRERNDRMDRSEKKQAQPLEIGKKPRAEGRDRRERKRRKSADLTSPPEEEKASKEKDVEDKP</sequence>
<proteinExistence type="predicted"/>
<feature type="compositionally biased region" description="Basic and acidic residues" evidence="1">
    <location>
        <begin position="112"/>
        <end position="126"/>
    </location>
</feature>
<organism evidence="2">
    <name type="scientific">marine sediment metagenome</name>
    <dbReference type="NCBI Taxonomy" id="412755"/>
    <lineage>
        <taxon>unclassified sequences</taxon>
        <taxon>metagenomes</taxon>
        <taxon>ecological metagenomes</taxon>
    </lineage>
</organism>
<dbReference type="EMBL" id="BARS01024134">
    <property type="protein sequence ID" value="GAG04312.1"/>
    <property type="molecule type" value="Genomic_DNA"/>
</dbReference>
<name>X0UYP9_9ZZZZ</name>
<protein>
    <submittedName>
        <fullName evidence="2">Uncharacterized protein</fullName>
    </submittedName>
</protein>
<dbReference type="AlphaFoldDB" id="X0UYP9"/>
<gene>
    <name evidence="2" type="ORF">S01H1_38338</name>
</gene>
<evidence type="ECO:0000313" key="2">
    <source>
        <dbReference type="EMBL" id="GAG04312.1"/>
    </source>
</evidence>
<evidence type="ECO:0000256" key="1">
    <source>
        <dbReference type="SAM" id="MobiDB-lite"/>
    </source>
</evidence>
<accession>X0UYP9</accession>
<feature type="non-terminal residue" evidence="2">
    <location>
        <position position="1"/>
    </location>
</feature>
<reference evidence="2" key="1">
    <citation type="journal article" date="2014" name="Front. Microbiol.">
        <title>High frequency of phylogenetically diverse reductive dehalogenase-homologous genes in deep subseafloor sedimentary metagenomes.</title>
        <authorList>
            <person name="Kawai M."/>
            <person name="Futagami T."/>
            <person name="Toyoda A."/>
            <person name="Takaki Y."/>
            <person name="Nishi S."/>
            <person name="Hori S."/>
            <person name="Arai W."/>
            <person name="Tsubouchi T."/>
            <person name="Morono Y."/>
            <person name="Uchiyama I."/>
            <person name="Ito T."/>
            <person name="Fujiyama A."/>
            <person name="Inagaki F."/>
            <person name="Takami H."/>
        </authorList>
    </citation>
    <scope>NUCLEOTIDE SEQUENCE</scope>
    <source>
        <strain evidence="2">Expedition CK06-06</strain>
    </source>
</reference>
<comment type="caution">
    <text evidence="2">The sequence shown here is derived from an EMBL/GenBank/DDBJ whole genome shotgun (WGS) entry which is preliminary data.</text>
</comment>
<feature type="compositionally biased region" description="Basic and acidic residues" evidence="1">
    <location>
        <begin position="45"/>
        <end position="96"/>
    </location>
</feature>
<feature type="region of interest" description="Disordered" evidence="1">
    <location>
        <begin position="45"/>
        <end position="126"/>
    </location>
</feature>